<name>A0A1T5I0I9_9GAMM</name>
<protein>
    <submittedName>
        <fullName evidence="1">Uncharacterized protein</fullName>
    </submittedName>
</protein>
<sequence>MFYFSICCYFFGAFMINLSKCIRIFCETYKDEIDMQGFRSFPKNSCQGASILLGMMLKEKYPSSQVIYVKGEDTNNYCHYWLEVDGFIFDITADQFDEVELPIYGEISQPLLTKFPILSKTSISKELLISDVTNETYNQFMKMNLNDYLEKNCQSI</sequence>
<dbReference type="AlphaFoldDB" id="A0A1T5I0I9"/>
<evidence type="ECO:0000313" key="1">
    <source>
        <dbReference type="EMBL" id="SKC32553.1"/>
    </source>
</evidence>
<evidence type="ECO:0000313" key="2">
    <source>
        <dbReference type="Proteomes" id="UP000189966"/>
    </source>
</evidence>
<reference evidence="1 2" key="1">
    <citation type="submission" date="2017-02" db="EMBL/GenBank/DDBJ databases">
        <authorList>
            <person name="Peterson S.W."/>
        </authorList>
    </citation>
    <scope>NUCLEOTIDE SEQUENCE [LARGE SCALE GENOMIC DNA]</scope>
    <source>
        <strain evidence="2">type strain: NCCB 100098</strain>
    </source>
</reference>
<organism evidence="1 2">
    <name type="scientific">Photobacterium piscicola</name>
    <dbReference type="NCBI Taxonomy" id="1378299"/>
    <lineage>
        <taxon>Bacteria</taxon>
        <taxon>Pseudomonadati</taxon>
        <taxon>Pseudomonadota</taxon>
        <taxon>Gammaproteobacteria</taxon>
        <taxon>Vibrionales</taxon>
        <taxon>Vibrionaceae</taxon>
        <taxon>Photobacterium</taxon>
    </lineage>
</organism>
<dbReference type="Proteomes" id="UP000189966">
    <property type="component" value="Unassembled WGS sequence"/>
</dbReference>
<gene>
    <name evidence="1" type="ORF">CZ809_02069</name>
</gene>
<dbReference type="EMBL" id="FUZI01000003">
    <property type="protein sequence ID" value="SKC32553.1"/>
    <property type="molecule type" value="Genomic_DNA"/>
</dbReference>
<proteinExistence type="predicted"/>
<accession>A0A1T5I0I9</accession>